<proteinExistence type="predicted"/>
<name>A0ABR2YHN4_9CHLO</name>
<evidence type="ECO:0000256" key="1">
    <source>
        <dbReference type="SAM" id="SignalP"/>
    </source>
</evidence>
<evidence type="ECO:0000313" key="3">
    <source>
        <dbReference type="Proteomes" id="UP001491310"/>
    </source>
</evidence>
<organism evidence="2 3">
    <name type="scientific">Coccomyxa subellipsoidea</name>
    <dbReference type="NCBI Taxonomy" id="248742"/>
    <lineage>
        <taxon>Eukaryota</taxon>
        <taxon>Viridiplantae</taxon>
        <taxon>Chlorophyta</taxon>
        <taxon>core chlorophytes</taxon>
        <taxon>Trebouxiophyceae</taxon>
        <taxon>Trebouxiophyceae incertae sedis</taxon>
        <taxon>Coccomyxaceae</taxon>
        <taxon>Coccomyxa</taxon>
    </lineage>
</organism>
<feature type="chain" id="PRO_5045594899" evidence="1">
    <location>
        <begin position="23"/>
        <end position="159"/>
    </location>
</feature>
<keyword evidence="1" id="KW-0732">Signal</keyword>
<reference evidence="2 3" key="1">
    <citation type="journal article" date="2024" name="Nat. Commun.">
        <title>Phylogenomics reveals the evolutionary origins of lichenization in chlorophyte algae.</title>
        <authorList>
            <person name="Puginier C."/>
            <person name="Libourel C."/>
            <person name="Otte J."/>
            <person name="Skaloud P."/>
            <person name="Haon M."/>
            <person name="Grisel S."/>
            <person name="Petersen M."/>
            <person name="Berrin J.G."/>
            <person name="Delaux P.M."/>
            <person name="Dal Grande F."/>
            <person name="Keller J."/>
        </authorList>
    </citation>
    <scope>NUCLEOTIDE SEQUENCE [LARGE SCALE GENOMIC DNA]</scope>
    <source>
        <strain evidence="2 3">SAG 216-7</strain>
    </source>
</reference>
<feature type="signal peptide" evidence="1">
    <location>
        <begin position="1"/>
        <end position="22"/>
    </location>
</feature>
<protein>
    <submittedName>
        <fullName evidence="2">Uncharacterized protein</fullName>
    </submittedName>
</protein>
<gene>
    <name evidence="2" type="ORF">WJX75_007150</name>
</gene>
<sequence>MVSQRITSVAAVLVILAATASASRSTVPLPTIPAAGALPPAVTVPLGNTADPFMSAISRMVSFLQTDAANLQANINGAAQGVNDTVSSIPLVKTFETQLAAALQQLQTAISGIVSQGTTLGSTAQGNLNTFLTDLTSQNPITAILQTAMAAVPPAIAGR</sequence>
<dbReference type="Proteomes" id="UP001491310">
    <property type="component" value="Unassembled WGS sequence"/>
</dbReference>
<evidence type="ECO:0000313" key="2">
    <source>
        <dbReference type="EMBL" id="KAK9904986.1"/>
    </source>
</evidence>
<comment type="caution">
    <text evidence="2">The sequence shown here is derived from an EMBL/GenBank/DDBJ whole genome shotgun (WGS) entry which is preliminary data.</text>
</comment>
<accession>A0ABR2YHN4</accession>
<keyword evidence="3" id="KW-1185">Reference proteome</keyword>
<dbReference type="EMBL" id="JALJOT010000012">
    <property type="protein sequence ID" value="KAK9904986.1"/>
    <property type="molecule type" value="Genomic_DNA"/>
</dbReference>